<proteinExistence type="predicted"/>
<name>A0A166FFP7_9EURY</name>
<dbReference type="STRING" id="55758.MBFIL_00160"/>
<evidence type="ECO:0000313" key="1">
    <source>
        <dbReference type="EMBL" id="KZX17629.1"/>
    </source>
</evidence>
<dbReference type="PATRIC" id="fig|55758.3.peg.20"/>
<keyword evidence="2" id="KW-1185">Reference proteome</keyword>
<sequence>MKIQQSLGVLNALEEQEKYRDQLEIDLRNDLYIFWDDVEKEIIANINNSSEILSNYLEKYHDLLLVYSHLAYKNGAEYTSNIASLIEKGLCQKLQGEQVKKFNEKYNIYM</sequence>
<gene>
    <name evidence="1" type="ORF">MBFIL_00160</name>
</gene>
<dbReference type="EMBL" id="LWMT01000004">
    <property type="protein sequence ID" value="KZX17629.1"/>
    <property type="molecule type" value="Genomic_DNA"/>
</dbReference>
<dbReference type="AlphaFoldDB" id="A0A166FFP7"/>
<dbReference type="Proteomes" id="UP000077066">
    <property type="component" value="Unassembled WGS sequence"/>
</dbReference>
<dbReference type="RefSeq" id="WP_066970142.1">
    <property type="nucleotide sequence ID" value="NZ_LWMT01000004.1"/>
</dbReference>
<protein>
    <submittedName>
        <fullName evidence="1">Uncharacterized protein</fullName>
    </submittedName>
</protein>
<accession>A0A166FFP7</accession>
<reference evidence="1 2" key="1">
    <citation type="submission" date="2016-04" db="EMBL/GenBank/DDBJ databases">
        <title>Genome sequence of Methanobrevibacter filiformis DSM 11501.</title>
        <authorList>
            <person name="Poehlein A."/>
            <person name="Seedorf H."/>
            <person name="Daniel R."/>
        </authorList>
    </citation>
    <scope>NUCLEOTIDE SEQUENCE [LARGE SCALE GENOMIC DNA]</scope>
    <source>
        <strain evidence="1 2">DSM 11501</strain>
    </source>
</reference>
<comment type="caution">
    <text evidence="1">The sequence shown here is derived from an EMBL/GenBank/DDBJ whole genome shotgun (WGS) entry which is preliminary data.</text>
</comment>
<organism evidence="1 2">
    <name type="scientific">Methanobrevibacter filiformis</name>
    <dbReference type="NCBI Taxonomy" id="55758"/>
    <lineage>
        <taxon>Archaea</taxon>
        <taxon>Methanobacteriati</taxon>
        <taxon>Methanobacteriota</taxon>
        <taxon>Methanomada group</taxon>
        <taxon>Methanobacteria</taxon>
        <taxon>Methanobacteriales</taxon>
        <taxon>Methanobacteriaceae</taxon>
        <taxon>Methanobrevibacter</taxon>
    </lineage>
</organism>
<evidence type="ECO:0000313" key="2">
    <source>
        <dbReference type="Proteomes" id="UP000077066"/>
    </source>
</evidence>